<dbReference type="GO" id="GO:0008237">
    <property type="term" value="F:metallopeptidase activity"/>
    <property type="evidence" value="ECO:0007669"/>
    <property type="project" value="InterPro"/>
</dbReference>
<evidence type="ECO:0000313" key="2">
    <source>
        <dbReference type="Proteomes" id="UP000650081"/>
    </source>
</evidence>
<dbReference type="SUPFAM" id="SSF55486">
    <property type="entry name" value="Metalloproteases ('zincins'), catalytic domain"/>
    <property type="match status" value="1"/>
</dbReference>
<protein>
    <submittedName>
        <fullName evidence="1">Uncharacterized protein</fullName>
    </submittedName>
</protein>
<dbReference type="AlphaFoldDB" id="A0A923PNR4"/>
<reference evidence="1" key="1">
    <citation type="submission" date="2020-08" db="EMBL/GenBank/DDBJ databases">
        <title>Lewinella bacteria from marine environments.</title>
        <authorList>
            <person name="Zhong Y."/>
        </authorList>
    </citation>
    <scope>NUCLEOTIDE SEQUENCE</scope>
    <source>
        <strain evidence="1">KCTC 42187</strain>
    </source>
</reference>
<dbReference type="Pfam" id="PF13688">
    <property type="entry name" value="Reprolysin_5"/>
    <property type="match status" value="1"/>
</dbReference>
<organism evidence="1 2">
    <name type="scientific">Neolewinella lacunae</name>
    <dbReference type="NCBI Taxonomy" id="1517758"/>
    <lineage>
        <taxon>Bacteria</taxon>
        <taxon>Pseudomonadati</taxon>
        <taxon>Bacteroidota</taxon>
        <taxon>Saprospiria</taxon>
        <taxon>Saprospirales</taxon>
        <taxon>Lewinellaceae</taxon>
        <taxon>Neolewinella</taxon>
    </lineage>
</organism>
<gene>
    <name evidence="1" type="ORF">H9S92_18140</name>
</gene>
<dbReference type="Gene3D" id="3.40.390.10">
    <property type="entry name" value="Collagenase (Catalytic Domain)"/>
    <property type="match status" value="1"/>
</dbReference>
<name>A0A923PNR4_9BACT</name>
<accession>A0A923PNR4</accession>
<dbReference type="RefSeq" id="WP_187468116.1">
    <property type="nucleotide sequence ID" value="NZ_JACSIT010000149.1"/>
</dbReference>
<dbReference type="Proteomes" id="UP000650081">
    <property type="component" value="Unassembled WGS sequence"/>
</dbReference>
<keyword evidence="2" id="KW-1185">Reference proteome</keyword>
<proteinExistence type="predicted"/>
<dbReference type="InterPro" id="IPR024079">
    <property type="entry name" value="MetalloPept_cat_dom_sf"/>
</dbReference>
<evidence type="ECO:0000313" key="1">
    <source>
        <dbReference type="EMBL" id="MBC6996096.1"/>
    </source>
</evidence>
<comment type="caution">
    <text evidence="1">The sequence shown here is derived from an EMBL/GenBank/DDBJ whole genome shotgun (WGS) entry which is preliminary data.</text>
</comment>
<dbReference type="EMBL" id="JACSIT010000149">
    <property type="protein sequence ID" value="MBC6996096.1"/>
    <property type="molecule type" value="Genomic_DNA"/>
</dbReference>
<sequence>MSLKKRNDEIFGSLTYQGRHFRIRNLERGFPVLIELEKVNESFAYCSSKVEELAIKPPNQHNAKIDCAPLRLIRILTLYTSAASATGLNPVTEAADMIGNSNIALINSGLNDVRFENAGVQLFNGFVETNTNNPGLDIRDDLVALTVALNDPATAVSQFRENFNADLVVLFVDGNYNGLTFTILGRAGLAPLVESNAYAIVEIDGGSNTTYTHEVGHNLGCLHDDDMDTTDPLIGDFANAQLFSVGNDDFKTVVANGGAVGQTILNFSNPGINFAGVATGTANERDNARQIDENSACPVSCYRLGGAPMNVYISGLNMVNANQSSNWCANVSNCGSITNYNWAYSTNGFSYTPFFGGSCASFTAPSGASQFFLRVVVSCADGSQAEDVHRVTIQAGGGGGGPIPRAVGPNEVMANEDFLPQDDVFSLRLFPNPIIENQLSLSMQVGQDYQDAVLSLRSLSGGLAHSIPLQSLKQGANNISVNLPDLLPGVYAVTVSTASGQQATVKAIIK</sequence>